<gene>
    <name evidence="2" type="ORF">SO802_021135</name>
</gene>
<proteinExistence type="predicted"/>
<name>A0AAW2CGU9_9ROSI</name>
<organism evidence="2 3">
    <name type="scientific">Lithocarpus litseifolius</name>
    <dbReference type="NCBI Taxonomy" id="425828"/>
    <lineage>
        <taxon>Eukaryota</taxon>
        <taxon>Viridiplantae</taxon>
        <taxon>Streptophyta</taxon>
        <taxon>Embryophyta</taxon>
        <taxon>Tracheophyta</taxon>
        <taxon>Spermatophyta</taxon>
        <taxon>Magnoliopsida</taxon>
        <taxon>eudicotyledons</taxon>
        <taxon>Gunneridae</taxon>
        <taxon>Pentapetalae</taxon>
        <taxon>rosids</taxon>
        <taxon>fabids</taxon>
        <taxon>Fagales</taxon>
        <taxon>Fagaceae</taxon>
        <taxon>Lithocarpus</taxon>
    </lineage>
</organism>
<dbReference type="Proteomes" id="UP001459277">
    <property type="component" value="Unassembled WGS sequence"/>
</dbReference>
<feature type="transmembrane region" description="Helical" evidence="1">
    <location>
        <begin position="125"/>
        <end position="143"/>
    </location>
</feature>
<evidence type="ECO:0000256" key="1">
    <source>
        <dbReference type="SAM" id="Phobius"/>
    </source>
</evidence>
<evidence type="ECO:0000313" key="2">
    <source>
        <dbReference type="EMBL" id="KAK9996449.1"/>
    </source>
</evidence>
<reference evidence="2 3" key="1">
    <citation type="submission" date="2024-01" db="EMBL/GenBank/DDBJ databases">
        <title>A telomere-to-telomere, gap-free genome of sweet tea (Lithocarpus litseifolius).</title>
        <authorList>
            <person name="Zhou J."/>
        </authorList>
    </citation>
    <scope>NUCLEOTIDE SEQUENCE [LARGE SCALE GENOMIC DNA]</scope>
    <source>
        <strain evidence="2">Zhou-2022a</strain>
        <tissue evidence="2">Leaf</tissue>
    </source>
</reference>
<keyword evidence="1" id="KW-1133">Transmembrane helix</keyword>
<accession>A0AAW2CGU9</accession>
<dbReference type="AlphaFoldDB" id="A0AAW2CGU9"/>
<keyword evidence="1" id="KW-0472">Membrane</keyword>
<comment type="caution">
    <text evidence="2">The sequence shown here is derived from an EMBL/GenBank/DDBJ whole genome shotgun (WGS) entry which is preliminary data.</text>
</comment>
<keyword evidence="1" id="KW-0812">Transmembrane</keyword>
<feature type="transmembrane region" description="Helical" evidence="1">
    <location>
        <begin position="97"/>
        <end position="119"/>
    </location>
</feature>
<protein>
    <submittedName>
        <fullName evidence="2">Uncharacterized protein</fullName>
    </submittedName>
</protein>
<keyword evidence="3" id="KW-1185">Reference proteome</keyword>
<sequence>MSVKQRTLIMSTEFDALYGDLNSLSIDGNVTEETKGLFSHPSPSSVLEFSTPTLLGNGIGNTIIEEGSVFPIFEEEQSVLDFWEVPIMSPYSCFSSLTIKISMLSISMTLMFILCLRMNVVRNTLFLLSILNLLLRISLGLMMS</sequence>
<evidence type="ECO:0000313" key="3">
    <source>
        <dbReference type="Proteomes" id="UP001459277"/>
    </source>
</evidence>
<dbReference type="EMBL" id="JAZDWU010000007">
    <property type="protein sequence ID" value="KAK9996449.1"/>
    <property type="molecule type" value="Genomic_DNA"/>
</dbReference>